<dbReference type="InterPro" id="IPR046341">
    <property type="entry name" value="SET_dom_sf"/>
</dbReference>
<dbReference type="PANTHER" id="PTHR47332:SF4">
    <property type="entry name" value="SET DOMAIN-CONTAINING PROTEIN 5"/>
    <property type="match status" value="1"/>
</dbReference>
<evidence type="ECO:0000313" key="2">
    <source>
        <dbReference type="EMBL" id="KIN02350.1"/>
    </source>
</evidence>
<dbReference type="Gene3D" id="2.170.270.10">
    <property type="entry name" value="SET domain"/>
    <property type="match status" value="1"/>
</dbReference>
<dbReference type="SUPFAM" id="SSF82199">
    <property type="entry name" value="SET domain"/>
    <property type="match status" value="1"/>
</dbReference>
<reference evidence="2 3" key="1">
    <citation type="submission" date="2014-04" db="EMBL/GenBank/DDBJ databases">
        <authorList>
            <consortium name="DOE Joint Genome Institute"/>
            <person name="Kuo A."/>
            <person name="Martino E."/>
            <person name="Perotto S."/>
            <person name="Kohler A."/>
            <person name="Nagy L.G."/>
            <person name="Floudas D."/>
            <person name="Copeland A."/>
            <person name="Barry K.W."/>
            <person name="Cichocki N."/>
            <person name="Veneault-Fourrey C."/>
            <person name="LaButti K."/>
            <person name="Lindquist E.A."/>
            <person name="Lipzen A."/>
            <person name="Lundell T."/>
            <person name="Morin E."/>
            <person name="Murat C."/>
            <person name="Sun H."/>
            <person name="Tunlid A."/>
            <person name="Henrissat B."/>
            <person name="Grigoriev I.V."/>
            <person name="Hibbett D.S."/>
            <person name="Martin F."/>
            <person name="Nordberg H.P."/>
            <person name="Cantor M.N."/>
            <person name="Hua S.X."/>
        </authorList>
    </citation>
    <scope>NUCLEOTIDE SEQUENCE [LARGE SCALE GENOMIC DNA]</scope>
    <source>
        <strain evidence="2 3">Zn</strain>
    </source>
</reference>
<feature type="domain" description="SET" evidence="1">
    <location>
        <begin position="1"/>
        <end position="97"/>
    </location>
</feature>
<dbReference type="HOGENOM" id="CLU_2078644_0_0_1"/>
<proteinExistence type="predicted"/>
<reference evidence="3" key="2">
    <citation type="submission" date="2015-01" db="EMBL/GenBank/DDBJ databases">
        <title>Evolutionary Origins and Diversification of the Mycorrhizal Mutualists.</title>
        <authorList>
            <consortium name="DOE Joint Genome Institute"/>
            <consortium name="Mycorrhizal Genomics Consortium"/>
            <person name="Kohler A."/>
            <person name="Kuo A."/>
            <person name="Nagy L.G."/>
            <person name="Floudas D."/>
            <person name="Copeland A."/>
            <person name="Barry K.W."/>
            <person name="Cichocki N."/>
            <person name="Veneault-Fourrey C."/>
            <person name="LaButti K."/>
            <person name="Lindquist E.A."/>
            <person name="Lipzen A."/>
            <person name="Lundell T."/>
            <person name="Morin E."/>
            <person name="Murat C."/>
            <person name="Riley R."/>
            <person name="Ohm R."/>
            <person name="Sun H."/>
            <person name="Tunlid A."/>
            <person name="Henrissat B."/>
            <person name="Grigoriev I.V."/>
            <person name="Hibbett D.S."/>
            <person name="Martin F."/>
        </authorList>
    </citation>
    <scope>NUCLEOTIDE SEQUENCE [LARGE SCALE GENOMIC DNA]</scope>
    <source>
        <strain evidence="3">Zn</strain>
    </source>
</reference>
<dbReference type="Pfam" id="PF00856">
    <property type="entry name" value="SET"/>
    <property type="match status" value="1"/>
</dbReference>
<dbReference type="InParanoid" id="A0A0C3HGV3"/>
<feature type="non-terminal residue" evidence="2">
    <location>
        <position position="1"/>
    </location>
</feature>
<dbReference type="Proteomes" id="UP000054321">
    <property type="component" value="Unassembled WGS sequence"/>
</dbReference>
<evidence type="ECO:0000259" key="1">
    <source>
        <dbReference type="PROSITE" id="PS50280"/>
    </source>
</evidence>
<protein>
    <recommendedName>
        <fullName evidence="1">SET domain-containing protein</fullName>
    </recommendedName>
</protein>
<name>A0A0C3HGV3_OIDMZ</name>
<keyword evidence="3" id="KW-1185">Reference proteome</keyword>
<dbReference type="EMBL" id="KN832875">
    <property type="protein sequence ID" value="KIN02350.1"/>
    <property type="molecule type" value="Genomic_DNA"/>
</dbReference>
<dbReference type="PANTHER" id="PTHR47332">
    <property type="entry name" value="SET DOMAIN-CONTAINING PROTEIN 5"/>
    <property type="match status" value="1"/>
</dbReference>
<dbReference type="OrthoDB" id="265717at2759"/>
<accession>A0A0C3HGV3</accession>
<dbReference type="InterPro" id="IPR053185">
    <property type="entry name" value="SET_domain_protein"/>
</dbReference>
<dbReference type="PROSITE" id="PS50280">
    <property type="entry name" value="SET"/>
    <property type="match status" value="1"/>
</dbReference>
<dbReference type="STRING" id="913774.A0A0C3HGV3"/>
<gene>
    <name evidence="2" type="ORF">OIDMADRAFT_98589</name>
</gene>
<organism evidence="2 3">
    <name type="scientific">Oidiodendron maius (strain Zn)</name>
    <dbReference type="NCBI Taxonomy" id="913774"/>
    <lineage>
        <taxon>Eukaryota</taxon>
        <taxon>Fungi</taxon>
        <taxon>Dikarya</taxon>
        <taxon>Ascomycota</taxon>
        <taxon>Pezizomycotina</taxon>
        <taxon>Leotiomycetes</taxon>
        <taxon>Leotiomycetes incertae sedis</taxon>
        <taxon>Myxotrichaceae</taxon>
        <taxon>Oidiodendron</taxon>
    </lineage>
</organism>
<feature type="non-terminal residue" evidence="2">
    <location>
        <position position="118"/>
    </location>
</feature>
<dbReference type="InterPro" id="IPR001214">
    <property type="entry name" value="SET_dom"/>
</dbReference>
<sequence length="118" mass="13863">LVEVFHHFEQLSREQRNEYMKLHAHREFGTHKILSIFKTNRFEVHCSEGGIFLKCSRLNHACHPWANCTYEVIERKCLKVTALFDIAKGQELTISYTTIPRDLPRDYGFYCDCPSCPP</sequence>
<dbReference type="AlphaFoldDB" id="A0A0C3HGV3"/>
<evidence type="ECO:0000313" key="3">
    <source>
        <dbReference type="Proteomes" id="UP000054321"/>
    </source>
</evidence>
<dbReference type="CDD" id="cd20071">
    <property type="entry name" value="SET_SMYD"/>
    <property type="match status" value="1"/>
</dbReference>